<keyword evidence="2" id="KW-1185">Reference proteome</keyword>
<comment type="caution">
    <text evidence="1">The sequence shown here is derived from an EMBL/GenBank/DDBJ whole genome shotgun (WGS) entry which is preliminary data.</text>
</comment>
<name>A0A8J2KL05_9HEXA</name>
<feature type="non-terminal residue" evidence="1">
    <location>
        <position position="1"/>
    </location>
</feature>
<protein>
    <submittedName>
        <fullName evidence="1">Uncharacterized protein</fullName>
    </submittedName>
</protein>
<sequence length="102" mass="11784">MKRTFYIVHFPKDNTVEIVPFNWLLANKTESHWPVNTDDIKTTNLVKKSVDPLEYPKVNWEIYDCKIRGGSDSYEKACAGLEKAIENSEFELTDTDGDDRTP</sequence>
<evidence type="ECO:0000313" key="2">
    <source>
        <dbReference type="Proteomes" id="UP000708208"/>
    </source>
</evidence>
<reference evidence="1" key="1">
    <citation type="submission" date="2021-06" db="EMBL/GenBank/DDBJ databases">
        <authorList>
            <person name="Hodson N. C."/>
            <person name="Mongue J. A."/>
            <person name="Jaron S. K."/>
        </authorList>
    </citation>
    <scope>NUCLEOTIDE SEQUENCE</scope>
</reference>
<dbReference type="OrthoDB" id="6784356at2759"/>
<evidence type="ECO:0000313" key="1">
    <source>
        <dbReference type="EMBL" id="CAG7816930.1"/>
    </source>
</evidence>
<dbReference type="Proteomes" id="UP000708208">
    <property type="component" value="Unassembled WGS sequence"/>
</dbReference>
<organism evidence="1 2">
    <name type="scientific">Allacma fusca</name>
    <dbReference type="NCBI Taxonomy" id="39272"/>
    <lineage>
        <taxon>Eukaryota</taxon>
        <taxon>Metazoa</taxon>
        <taxon>Ecdysozoa</taxon>
        <taxon>Arthropoda</taxon>
        <taxon>Hexapoda</taxon>
        <taxon>Collembola</taxon>
        <taxon>Symphypleona</taxon>
        <taxon>Sminthuridae</taxon>
        <taxon>Allacma</taxon>
    </lineage>
</organism>
<dbReference type="AlphaFoldDB" id="A0A8J2KL05"/>
<dbReference type="EMBL" id="CAJVCH010382255">
    <property type="protein sequence ID" value="CAG7816930.1"/>
    <property type="molecule type" value="Genomic_DNA"/>
</dbReference>
<proteinExistence type="predicted"/>
<gene>
    <name evidence="1" type="ORF">AFUS01_LOCUS27524</name>
</gene>
<accession>A0A8J2KL05</accession>